<keyword evidence="5" id="KW-1185">Reference proteome</keyword>
<keyword evidence="3" id="KW-0175">Coiled coil</keyword>
<dbReference type="Gene3D" id="1.20.1600.10">
    <property type="entry name" value="Outer membrane efflux proteins (OEP)"/>
    <property type="match status" value="1"/>
</dbReference>
<reference evidence="4 5" key="1">
    <citation type="submission" date="2019-02" db="EMBL/GenBank/DDBJ databases">
        <title>Genomic Encyclopedia of Type Strains, Phase IV (KMG-IV): sequencing the most valuable type-strain genomes for metagenomic binning, comparative biology and taxonomic classification.</title>
        <authorList>
            <person name="Goeker M."/>
        </authorList>
    </citation>
    <scope>NUCLEOTIDE SEQUENCE [LARGE SCALE GENOMIC DNA]</scope>
    <source>
        <strain evidence="4 5">DSM 18116</strain>
    </source>
</reference>
<keyword evidence="2" id="KW-1134">Transmembrane beta strand</keyword>
<dbReference type="SUPFAM" id="SSF56954">
    <property type="entry name" value="Outer membrane efflux proteins (OEP)"/>
    <property type="match status" value="1"/>
</dbReference>
<dbReference type="Gene3D" id="2.20.200.10">
    <property type="entry name" value="Outer membrane efflux proteins (OEP)"/>
    <property type="match status" value="1"/>
</dbReference>
<dbReference type="Pfam" id="PF02321">
    <property type="entry name" value="OEP"/>
    <property type="match status" value="2"/>
</dbReference>
<dbReference type="AlphaFoldDB" id="A0A4V2F1R1"/>
<dbReference type="NCBIfam" id="TIGR01845">
    <property type="entry name" value="outer_NodT"/>
    <property type="match status" value="1"/>
</dbReference>
<keyword evidence="2" id="KW-0564">Palmitate</keyword>
<sequence length="491" mass="53984">MTRSSNHIVSHRALSYLCMGTVVSLALLQSGCKVAQPDPVPVVKQLPEQFSGIASQQDTGRLVFRELFPDQLLIALIDSALRNNADLNIAYQRITVAHAQLANRRRALLPSVDARIAASADRYGDYTLNGVGNFDTNLSPNIDKDQKIPVSPTTDYFIGLQSSWEIDLWGKLSSLRKAAQSDLLAQEQARRVLVTGIVSVMAQGYFELISLDNEISIVRRNITLQEEAVEIVKAQKAGGRATELAVQQFEAQLLNTRAIEQQLLQQRVQTQNQLNSVAGIYTRNIPRASVLPSGIPALQAGVPADLLLNRPDIMQSEFQLQSAALNVKAARAAFFPSLVINPYIALNAFTPSLLFNGGSVAWSAAGSLTAPLLNRRQIQTDFIMANAANKEMVFTYQQKLVEAFNEVSTNISAVQQAQNAFNMKSQEVQELKEAVQTARELYLTGYANYLEVITAQKNMLEAELQSVIQKNEIFTSLIKLYASLGGGWTNT</sequence>
<keyword evidence="2" id="KW-0812">Transmembrane</keyword>
<dbReference type="RefSeq" id="WP_130539106.1">
    <property type="nucleotide sequence ID" value="NZ_CP042431.1"/>
</dbReference>
<comment type="similarity">
    <text evidence="1 2">Belongs to the outer membrane factor (OMF) (TC 1.B.17) family.</text>
</comment>
<dbReference type="EMBL" id="SGXA01000001">
    <property type="protein sequence ID" value="RZS74656.1"/>
    <property type="molecule type" value="Genomic_DNA"/>
</dbReference>
<accession>A0A4V2F1R1</accession>
<dbReference type="PANTHER" id="PTHR30203">
    <property type="entry name" value="OUTER MEMBRANE CATION EFFLUX PROTEIN"/>
    <property type="match status" value="1"/>
</dbReference>
<evidence type="ECO:0000313" key="4">
    <source>
        <dbReference type="EMBL" id="RZS74656.1"/>
    </source>
</evidence>
<gene>
    <name evidence="4" type="ORF">EV199_0505</name>
</gene>
<evidence type="ECO:0000256" key="3">
    <source>
        <dbReference type="SAM" id="Coils"/>
    </source>
</evidence>
<keyword evidence="2" id="KW-0472">Membrane</keyword>
<comment type="caution">
    <text evidence="4">The sequence shown here is derived from an EMBL/GenBank/DDBJ whole genome shotgun (WGS) entry which is preliminary data.</text>
</comment>
<dbReference type="Proteomes" id="UP000293874">
    <property type="component" value="Unassembled WGS sequence"/>
</dbReference>
<dbReference type="GO" id="GO:0005886">
    <property type="term" value="C:plasma membrane"/>
    <property type="evidence" value="ECO:0007669"/>
    <property type="project" value="UniProtKB-SubCell"/>
</dbReference>
<dbReference type="PANTHER" id="PTHR30203:SF30">
    <property type="entry name" value="OUTER MEMBRANE PROTEIN-RELATED"/>
    <property type="match status" value="1"/>
</dbReference>
<name>A0A4V2F1R1_9BACT</name>
<dbReference type="OrthoDB" id="9770517at2"/>
<protein>
    <submittedName>
        <fullName evidence="4">NodT family efflux transporter outer membrane factor (OMF) lipoprotein</fullName>
    </submittedName>
</protein>
<proteinExistence type="inferred from homology"/>
<organism evidence="4 5">
    <name type="scientific">Pseudobacter ginsenosidimutans</name>
    <dbReference type="NCBI Taxonomy" id="661488"/>
    <lineage>
        <taxon>Bacteria</taxon>
        <taxon>Pseudomonadati</taxon>
        <taxon>Bacteroidota</taxon>
        <taxon>Chitinophagia</taxon>
        <taxon>Chitinophagales</taxon>
        <taxon>Chitinophagaceae</taxon>
        <taxon>Pseudobacter</taxon>
    </lineage>
</organism>
<feature type="coiled-coil region" evidence="3">
    <location>
        <begin position="414"/>
        <end position="470"/>
    </location>
</feature>
<comment type="subcellular location">
    <subcellularLocation>
        <location evidence="2">Cell membrane</location>
        <topology evidence="2">Lipid-anchor</topology>
    </subcellularLocation>
</comment>
<evidence type="ECO:0000313" key="5">
    <source>
        <dbReference type="Proteomes" id="UP000293874"/>
    </source>
</evidence>
<dbReference type="InterPro" id="IPR010131">
    <property type="entry name" value="MdtP/NodT-like"/>
</dbReference>
<dbReference type="InterPro" id="IPR003423">
    <property type="entry name" value="OMP_efflux"/>
</dbReference>
<evidence type="ECO:0000256" key="2">
    <source>
        <dbReference type="RuleBase" id="RU362097"/>
    </source>
</evidence>
<dbReference type="GO" id="GO:0015562">
    <property type="term" value="F:efflux transmembrane transporter activity"/>
    <property type="evidence" value="ECO:0007669"/>
    <property type="project" value="InterPro"/>
</dbReference>
<evidence type="ECO:0000256" key="1">
    <source>
        <dbReference type="ARBA" id="ARBA00007613"/>
    </source>
</evidence>
<keyword evidence="2 4" id="KW-0449">Lipoprotein</keyword>